<gene>
    <name evidence="13" type="ORF">QVD17_27351</name>
</gene>
<evidence type="ECO:0000256" key="7">
    <source>
        <dbReference type="ARBA" id="ARBA00023180"/>
    </source>
</evidence>
<dbReference type="PANTHER" id="PTHR32093">
    <property type="entry name" value="LEUCINE-RICH REPEAT EXTENSIN-LIKE PROTEIN 3-RELATED"/>
    <property type="match status" value="1"/>
</dbReference>
<keyword evidence="6" id="KW-0677">Repeat</keyword>
<keyword evidence="14" id="KW-1185">Reference proteome</keyword>
<evidence type="ECO:0000256" key="1">
    <source>
        <dbReference type="ARBA" id="ARBA00004191"/>
    </source>
</evidence>
<name>A0AAD8KAT1_TARER</name>
<feature type="region of interest" description="Disordered" evidence="11">
    <location>
        <begin position="383"/>
        <end position="579"/>
    </location>
</feature>
<evidence type="ECO:0000256" key="3">
    <source>
        <dbReference type="ARBA" id="ARBA00022525"/>
    </source>
</evidence>
<dbReference type="FunFam" id="3.80.10.10:FF:000383">
    <property type="entry name" value="Leucine-rich repeat receptor protein kinase EMS1"/>
    <property type="match status" value="1"/>
</dbReference>
<feature type="compositionally biased region" description="Pro residues" evidence="11">
    <location>
        <begin position="403"/>
        <end position="490"/>
    </location>
</feature>
<evidence type="ECO:0000259" key="12">
    <source>
        <dbReference type="Pfam" id="PF08263"/>
    </source>
</evidence>
<keyword evidence="5" id="KW-0732">Signal</keyword>
<feature type="domain" description="Leucine-rich repeat-containing N-terminal plant-type" evidence="12">
    <location>
        <begin position="66"/>
        <end position="98"/>
    </location>
</feature>
<dbReference type="InterPro" id="IPR032675">
    <property type="entry name" value="LRR_dom_sf"/>
</dbReference>
<dbReference type="Pfam" id="PF13855">
    <property type="entry name" value="LRR_8"/>
    <property type="match status" value="2"/>
</dbReference>
<evidence type="ECO:0000256" key="4">
    <source>
        <dbReference type="ARBA" id="ARBA00022614"/>
    </source>
</evidence>
<evidence type="ECO:0000256" key="10">
    <source>
        <dbReference type="ARBA" id="ARBA00041871"/>
    </source>
</evidence>
<dbReference type="InterPro" id="IPR001611">
    <property type="entry name" value="Leu-rich_rpt"/>
</dbReference>
<comment type="caution">
    <text evidence="13">The sequence shown here is derived from an EMBL/GenBank/DDBJ whole genome shotgun (WGS) entry which is preliminary data.</text>
</comment>
<reference evidence="13" key="1">
    <citation type="journal article" date="2023" name="bioRxiv">
        <title>Improved chromosome-level genome assembly for marigold (Tagetes erecta).</title>
        <authorList>
            <person name="Jiang F."/>
            <person name="Yuan L."/>
            <person name="Wang S."/>
            <person name="Wang H."/>
            <person name="Xu D."/>
            <person name="Wang A."/>
            <person name="Fan W."/>
        </authorList>
    </citation>
    <scope>NUCLEOTIDE SEQUENCE</scope>
    <source>
        <strain evidence="13">WSJ</strain>
        <tissue evidence="13">Leaf</tissue>
    </source>
</reference>
<evidence type="ECO:0000313" key="13">
    <source>
        <dbReference type="EMBL" id="KAK1418208.1"/>
    </source>
</evidence>
<dbReference type="PANTHER" id="PTHR32093:SF124">
    <property type="entry name" value="POLLEN-SPECIFIC LEUCINE-RICH REPEAT EXTENSIN-LIKE PROTEIN 1"/>
    <property type="match status" value="1"/>
</dbReference>
<dbReference type="AlphaFoldDB" id="A0AAD8KAT1"/>
<keyword evidence="7" id="KW-0325">Glycoprotein</keyword>
<evidence type="ECO:0000256" key="5">
    <source>
        <dbReference type="ARBA" id="ARBA00022729"/>
    </source>
</evidence>
<dbReference type="InterPro" id="IPR051582">
    <property type="entry name" value="LRR_extensin-like_regulator"/>
</dbReference>
<dbReference type="Gene3D" id="3.80.10.10">
    <property type="entry name" value="Ribonuclease Inhibitor"/>
    <property type="match status" value="2"/>
</dbReference>
<evidence type="ECO:0000256" key="2">
    <source>
        <dbReference type="ARBA" id="ARBA00022512"/>
    </source>
</evidence>
<keyword evidence="2" id="KW-0134">Cell wall</keyword>
<feature type="compositionally biased region" description="Pro residues" evidence="11">
    <location>
        <begin position="567"/>
        <end position="576"/>
    </location>
</feature>
<proteinExistence type="predicted"/>
<evidence type="ECO:0000256" key="8">
    <source>
        <dbReference type="ARBA" id="ARBA00023278"/>
    </source>
</evidence>
<comment type="subcellular location">
    <subcellularLocation>
        <location evidence="1">Secreted</location>
        <location evidence="1">Cell wall</location>
    </subcellularLocation>
</comment>
<sequence>MKALCCFLFLSINVFLSLTNIFVVATTRRHLGPIKETGLLTDFNFNIEINARLVFPNIRLKKAYFALQEWKKEILSDPQSMLKNWDGVDVCSYTGVFCAKAPDDPYLMTVAGIDLNNGDIAGQLVPHLGLLTDLSIFHISSNRFCGAIPSSFSDMKILHELDVSNNRFVGPFPDVVLNMPKLKYLDIRYNNFEGELPSQLFDIDLDAIFLNNNRFSSNIPENIGHSNASVIVLANNEFKGCIPIGITQMAALDEVILTNNQLTGCVPEELGMLENTTVLDLSYNKFVGTIPQSFENLKNVEMIDLRHNELTGTVVEAICTLPKLTNFTFSDNYFSELEPKCDKPVKPEIVFDNRKNCLKDKEDQKEKDVCSPVVNRKIDCESFGCSAKSDSDEESKKRKVPKRTPPPPPPKPSPSPPPTPVPEVPKPSPPPPPPPVQSPPPPVHSPPPPVYSPPPPSPTPPPPAPTQPPPPPPAPTHPPPPPPVPAPPPFDDIVLPPDIGNRYASPPPPMFPGGEERSSPYQTRKDLAGTSPRRSGPRRPRHPLLVIPSRSLSSSPSASSKTRRGPRPQPPHPPPRLLLKLHRSPKSAENIINFKLQFIAAFPFVP</sequence>
<dbReference type="GO" id="GO:0071555">
    <property type="term" value="P:cell wall organization"/>
    <property type="evidence" value="ECO:0007669"/>
    <property type="project" value="UniProtKB-KW"/>
</dbReference>
<dbReference type="EMBL" id="JAUHHV010000007">
    <property type="protein sequence ID" value="KAK1418208.1"/>
    <property type="molecule type" value="Genomic_DNA"/>
</dbReference>
<dbReference type="FunFam" id="3.80.10.10:FF:000224">
    <property type="entry name" value="Leucine-rich repeat extensin-like protein 1"/>
    <property type="match status" value="1"/>
</dbReference>
<dbReference type="Proteomes" id="UP001229421">
    <property type="component" value="Unassembled WGS sequence"/>
</dbReference>
<dbReference type="InterPro" id="IPR013210">
    <property type="entry name" value="LRR_N_plant-typ"/>
</dbReference>
<keyword evidence="3" id="KW-0964">Secreted</keyword>
<keyword evidence="4" id="KW-0433">Leucine-rich repeat</keyword>
<keyword evidence="9" id="KW-0961">Cell wall biogenesis/degradation</keyword>
<evidence type="ECO:0000313" key="14">
    <source>
        <dbReference type="Proteomes" id="UP001229421"/>
    </source>
</evidence>
<protein>
    <recommendedName>
        <fullName evidence="10">Cell wall hydroxyproline-rich glycoprotein</fullName>
    </recommendedName>
</protein>
<feature type="compositionally biased region" description="Basic and acidic residues" evidence="11">
    <location>
        <begin position="514"/>
        <end position="527"/>
    </location>
</feature>
<dbReference type="Pfam" id="PF08263">
    <property type="entry name" value="LRRNT_2"/>
    <property type="match status" value="1"/>
</dbReference>
<organism evidence="13 14">
    <name type="scientific">Tagetes erecta</name>
    <name type="common">African marigold</name>
    <dbReference type="NCBI Taxonomy" id="13708"/>
    <lineage>
        <taxon>Eukaryota</taxon>
        <taxon>Viridiplantae</taxon>
        <taxon>Streptophyta</taxon>
        <taxon>Embryophyta</taxon>
        <taxon>Tracheophyta</taxon>
        <taxon>Spermatophyta</taxon>
        <taxon>Magnoliopsida</taxon>
        <taxon>eudicotyledons</taxon>
        <taxon>Gunneridae</taxon>
        <taxon>Pentapetalae</taxon>
        <taxon>asterids</taxon>
        <taxon>campanulids</taxon>
        <taxon>Asterales</taxon>
        <taxon>Asteraceae</taxon>
        <taxon>Asteroideae</taxon>
        <taxon>Heliantheae alliance</taxon>
        <taxon>Tageteae</taxon>
        <taxon>Tagetes</taxon>
    </lineage>
</organism>
<keyword evidence="8" id="KW-0379">Hydroxylation</keyword>
<feature type="compositionally biased region" description="Low complexity" evidence="11">
    <location>
        <begin position="543"/>
        <end position="560"/>
    </location>
</feature>
<accession>A0AAD8KAT1</accession>
<dbReference type="PRINTS" id="PR01217">
    <property type="entry name" value="PRICHEXTENSN"/>
</dbReference>
<dbReference type="SUPFAM" id="SSF52058">
    <property type="entry name" value="L domain-like"/>
    <property type="match status" value="1"/>
</dbReference>
<evidence type="ECO:0000256" key="9">
    <source>
        <dbReference type="ARBA" id="ARBA00023316"/>
    </source>
</evidence>
<evidence type="ECO:0000256" key="11">
    <source>
        <dbReference type="SAM" id="MobiDB-lite"/>
    </source>
</evidence>
<evidence type="ECO:0000256" key="6">
    <source>
        <dbReference type="ARBA" id="ARBA00022737"/>
    </source>
</evidence>